<dbReference type="EMBL" id="KQ234520">
    <property type="protein sequence ID" value="KMZ77050.1"/>
    <property type="molecule type" value="Genomic_DNA"/>
</dbReference>
<reference evidence="2 3" key="1">
    <citation type="submission" date="2011-08" db="EMBL/GenBank/DDBJ databases">
        <title>The Genome Sequence of Plasmodium vivax India VII.</title>
        <authorList>
            <consortium name="The Broad Institute Genome Sequencing Platform"/>
            <consortium name="The Broad Institute Genome Sequencing Center for Infectious Disease"/>
            <person name="Neafsey D."/>
            <person name="Carlton J."/>
            <person name="Barnwell J."/>
            <person name="Collins W."/>
            <person name="Escalante A."/>
            <person name="Mullikin J."/>
            <person name="Saul A."/>
            <person name="Guigo R."/>
            <person name="Camara F."/>
            <person name="Young S.K."/>
            <person name="Zeng Q."/>
            <person name="Gargeya S."/>
            <person name="Fitzgerald M."/>
            <person name="Haas B."/>
            <person name="Abouelleil A."/>
            <person name="Alvarado L."/>
            <person name="Arachchi H.M."/>
            <person name="Berlin A."/>
            <person name="Brown A."/>
            <person name="Chapman S.B."/>
            <person name="Chen Z."/>
            <person name="Dunbar C."/>
            <person name="Freedman E."/>
            <person name="Gearin G."/>
            <person name="Gellesch M."/>
            <person name="Goldberg J."/>
            <person name="Griggs A."/>
            <person name="Gujja S."/>
            <person name="Heiman D."/>
            <person name="Howarth C."/>
            <person name="Larson L."/>
            <person name="Lui A."/>
            <person name="MacDonald P.J.P."/>
            <person name="Montmayeur A."/>
            <person name="Murphy C."/>
            <person name="Neiman D."/>
            <person name="Pearson M."/>
            <person name="Priest M."/>
            <person name="Roberts A."/>
            <person name="Saif S."/>
            <person name="Shea T."/>
            <person name="Shenoy N."/>
            <person name="Sisk P."/>
            <person name="Stolte C."/>
            <person name="Sykes S."/>
            <person name="Wortman J."/>
            <person name="Nusbaum C."/>
            <person name="Birren B."/>
        </authorList>
    </citation>
    <scope>NUCLEOTIDE SEQUENCE [LARGE SCALE GENOMIC DNA]</scope>
    <source>
        <strain evidence="2 3">India VII</strain>
    </source>
</reference>
<dbReference type="OrthoDB" id="10664502at2759"/>
<proteinExistence type="predicted"/>
<evidence type="ECO:0000313" key="3">
    <source>
        <dbReference type="Proteomes" id="UP000053562"/>
    </source>
</evidence>
<dbReference type="InterPro" id="IPR008780">
    <property type="entry name" value="Plasmodium_Vir"/>
</dbReference>
<dbReference type="Pfam" id="PF05795">
    <property type="entry name" value="Plasmodium_Vir"/>
    <property type="match status" value="1"/>
</dbReference>
<keyword evidence="1" id="KW-0812">Transmembrane</keyword>
<protein>
    <recommendedName>
        <fullName evidence="4">PIR Superfamily Protein</fullName>
    </recommendedName>
</protein>
<dbReference type="AlphaFoldDB" id="A0A0J9S2S1"/>
<name>A0A0J9S2S1_PLAVI</name>
<feature type="transmembrane region" description="Helical" evidence="1">
    <location>
        <begin position="286"/>
        <end position="308"/>
    </location>
</feature>
<evidence type="ECO:0000313" key="2">
    <source>
        <dbReference type="EMBL" id="KMZ77050.1"/>
    </source>
</evidence>
<keyword evidence="1" id="KW-1133">Transmembrane helix</keyword>
<keyword evidence="1" id="KW-0472">Membrane</keyword>
<gene>
    <name evidence="2" type="ORF">PVIIG_06497</name>
</gene>
<sequence>MEYTSVKSFPSIEVEFNNITANSSRLHGSECNRINRSFENYNFYDSCTKITEFMKYLKSNPDSDSISENCNYLNYKINTELRRLKKVSDENSEFYDKILRDYKNEGYDLNTICKKKYIGYINNDVFDKINDIRDIYIHYNKFKSYARTSSGTNCEDINKCIELYTKHKVTCDNVNNKNFCVALDYFKNEYQAYIGQIIRTCESAKVSLESYINIMVGSQGEGEGTGDDLYGEAAEEREEQATDPVDIQNNSQMGQSKSNITIASSTILYKEKIKIQLVCTMKLFDLIIILVFNSMIQEILNLICNIILQELPNEHMQKKYITQIY</sequence>
<evidence type="ECO:0008006" key="4">
    <source>
        <dbReference type="Google" id="ProtNLM"/>
    </source>
</evidence>
<organism evidence="2 3">
    <name type="scientific">Plasmodium vivax India VII</name>
    <dbReference type="NCBI Taxonomy" id="1077284"/>
    <lineage>
        <taxon>Eukaryota</taxon>
        <taxon>Sar</taxon>
        <taxon>Alveolata</taxon>
        <taxon>Apicomplexa</taxon>
        <taxon>Aconoidasida</taxon>
        <taxon>Haemosporida</taxon>
        <taxon>Plasmodiidae</taxon>
        <taxon>Plasmodium</taxon>
        <taxon>Plasmodium (Plasmodium)</taxon>
    </lineage>
</organism>
<dbReference type="Proteomes" id="UP000053562">
    <property type="component" value="Unassembled WGS sequence"/>
</dbReference>
<accession>A0A0J9S2S1</accession>
<evidence type="ECO:0000256" key="1">
    <source>
        <dbReference type="SAM" id="Phobius"/>
    </source>
</evidence>